<feature type="compositionally biased region" description="Polar residues" evidence="1">
    <location>
        <begin position="294"/>
        <end position="307"/>
    </location>
</feature>
<feature type="compositionally biased region" description="Polar residues" evidence="1">
    <location>
        <begin position="203"/>
        <end position="216"/>
    </location>
</feature>
<feature type="compositionally biased region" description="Basic and acidic residues" evidence="1">
    <location>
        <begin position="309"/>
        <end position="323"/>
    </location>
</feature>
<protein>
    <submittedName>
        <fullName evidence="3">Uncharacterized protein</fullName>
    </submittedName>
</protein>
<feature type="compositionally biased region" description="Low complexity" evidence="1">
    <location>
        <begin position="187"/>
        <end position="196"/>
    </location>
</feature>
<dbReference type="AlphaFoldDB" id="A0A2A2L4U0"/>
<sequence>MDILTGEKIEEEPEPDVIFSTIPLTLVLLFVILFMILCSIIVLFGLYFIGLALFSMVYAILQERVENKYMWALTLIDQMYSEPQQTCEVEVPPTVEAKISLDQPRDEDFEKPRRLLSHQFESQTSVRFRNRFASESQESVSVDRPSSEYRFSVLLTPGETPKPLPPALGALMAFRSSLKNKQLVRSDSSLSKLTQSSKREFGNTPSVSENLTPNEMSLSAPPPWNILDASLASPALTTLGSAQGATSTPSLAGRLAPLSVIAEVSDEDSFLTKHSSKRKGIHQLVRLEAVKSEVGTSSDLKSPSQDSLPDDKFMEELKNVSPK</sequence>
<evidence type="ECO:0000313" key="3">
    <source>
        <dbReference type="EMBL" id="PAV81202.1"/>
    </source>
</evidence>
<dbReference type="EMBL" id="LIAE01007195">
    <property type="protein sequence ID" value="PAV81202.1"/>
    <property type="molecule type" value="Genomic_DNA"/>
</dbReference>
<accession>A0A2A2L4U0</accession>
<organism evidence="3 4">
    <name type="scientific">Diploscapter pachys</name>
    <dbReference type="NCBI Taxonomy" id="2018661"/>
    <lineage>
        <taxon>Eukaryota</taxon>
        <taxon>Metazoa</taxon>
        <taxon>Ecdysozoa</taxon>
        <taxon>Nematoda</taxon>
        <taxon>Chromadorea</taxon>
        <taxon>Rhabditida</taxon>
        <taxon>Rhabditina</taxon>
        <taxon>Rhabditomorpha</taxon>
        <taxon>Rhabditoidea</taxon>
        <taxon>Rhabditidae</taxon>
        <taxon>Diploscapter</taxon>
    </lineage>
</organism>
<feature type="region of interest" description="Disordered" evidence="1">
    <location>
        <begin position="292"/>
        <end position="323"/>
    </location>
</feature>
<dbReference type="OrthoDB" id="297496at2759"/>
<keyword evidence="2" id="KW-1133">Transmembrane helix</keyword>
<name>A0A2A2L4U0_9BILA</name>
<keyword evidence="2" id="KW-0812">Transmembrane</keyword>
<evidence type="ECO:0000313" key="4">
    <source>
        <dbReference type="Proteomes" id="UP000218231"/>
    </source>
</evidence>
<keyword evidence="2" id="KW-0472">Membrane</keyword>
<evidence type="ECO:0000256" key="1">
    <source>
        <dbReference type="SAM" id="MobiDB-lite"/>
    </source>
</evidence>
<gene>
    <name evidence="3" type="ORF">WR25_14559</name>
</gene>
<dbReference type="STRING" id="2018661.A0A2A2L4U0"/>
<feature type="region of interest" description="Disordered" evidence="1">
    <location>
        <begin position="187"/>
        <end position="216"/>
    </location>
</feature>
<comment type="caution">
    <text evidence="3">The sequence shown here is derived from an EMBL/GenBank/DDBJ whole genome shotgun (WGS) entry which is preliminary data.</text>
</comment>
<feature type="transmembrane region" description="Helical" evidence="2">
    <location>
        <begin position="28"/>
        <end position="61"/>
    </location>
</feature>
<reference evidence="3 4" key="1">
    <citation type="journal article" date="2017" name="Curr. Biol.">
        <title>Genome architecture and evolution of a unichromosomal asexual nematode.</title>
        <authorList>
            <person name="Fradin H."/>
            <person name="Zegar C."/>
            <person name="Gutwein M."/>
            <person name="Lucas J."/>
            <person name="Kovtun M."/>
            <person name="Corcoran D."/>
            <person name="Baugh L.R."/>
            <person name="Kiontke K."/>
            <person name="Gunsalus K."/>
            <person name="Fitch D.H."/>
            <person name="Piano F."/>
        </authorList>
    </citation>
    <scope>NUCLEOTIDE SEQUENCE [LARGE SCALE GENOMIC DNA]</scope>
    <source>
        <strain evidence="3">PF1309</strain>
    </source>
</reference>
<keyword evidence="4" id="KW-1185">Reference proteome</keyword>
<evidence type="ECO:0000256" key="2">
    <source>
        <dbReference type="SAM" id="Phobius"/>
    </source>
</evidence>
<proteinExistence type="predicted"/>
<dbReference type="Proteomes" id="UP000218231">
    <property type="component" value="Unassembled WGS sequence"/>
</dbReference>